<dbReference type="InterPro" id="IPR010559">
    <property type="entry name" value="Sig_transdc_His_kin_internal"/>
</dbReference>
<evidence type="ECO:0000313" key="4">
    <source>
        <dbReference type="Proteomes" id="UP001200145"/>
    </source>
</evidence>
<evidence type="ECO:0000259" key="2">
    <source>
        <dbReference type="Pfam" id="PF06580"/>
    </source>
</evidence>
<comment type="caution">
    <text evidence="3">The sequence shown here is derived from an EMBL/GenBank/DDBJ whole genome shotgun (WGS) entry which is preliminary data.</text>
</comment>
<evidence type="ECO:0000256" key="1">
    <source>
        <dbReference type="SAM" id="Coils"/>
    </source>
</evidence>
<dbReference type="Gene3D" id="3.30.565.10">
    <property type="entry name" value="Histidine kinase-like ATPase, C-terminal domain"/>
    <property type="match status" value="1"/>
</dbReference>
<dbReference type="EMBL" id="JAKEVY010000001">
    <property type="protein sequence ID" value="MCF1713615.1"/>
    <property type="molecule type" value="Genomic_DNA"/>
</dbReference>
<gene>
    <name evidence="3" type="ORF">L0U88_03105</name>
</gene>
<keyword evidence="1" id="KW-0175">Coiled coil</keyword>
<organism evidence="3 4">
    <name type="scientific">Flavihumibacter fluminis</name>
    <dbReference type="NCBI Taxonomy" id="2909236"/>
    <lineage>
        <taxon>Bacteria</taxon>
        <taxon>Pseudomonadati</taxon>
        <taxon>Bacteroidota</taxon>
        <taxon>Chitinophagia</taxon>
        <taxon>Chitinophagales</taxon>
        <taxon>Chitinophagaceae</taxon>
        <taxon>Flavihumibacter</taxon>
    </lineage>
</organism>
<protein>
    <submittedName>
        <fullName evidence="3">Histidine kinase</fullName>
    </submittedName>
</protein>
<keyword evidence="4" id="KW-1185">Reference proteome</keyword>
<accession>A0ABS9BDE9</accession>
<dbReference type="InterPro" id="IPR050640">
    <property type="entry name" value="Bact_2-comp_sensor_kinase"/>
</dbReference>
<dbReference type="PANTHER" id="PTHR34220">
    <property type="entry name" value="SENSOR HISTIDINE KINASE YPDA"/>
    <property type="match status" value="1"/>
</dbReference>
<reference evidence="3 4" key="1">
    <citation type="submission" date="2022-01" db="EMBL/GenBank/DDBJ databases">
        <title>Flavihumibacter sp. nov., isolated from sediment of a river.</title>
        <authorList>
            <person name="Liu H."/>
        </authorList>
    </citation>
    <scope>NUCLEOTIDE SEQUENCE [LARGE SCALE GENOMIC DNA]</scope>
    <source>
        <strain evidence="3 4">RY-1</strain>
    </source>
</reference>
<proteinExistence type="predicted"/>
<keyword evidence="3" id="KW-0418">Kinase</keyword>
<dbReference type="Pfam" id="PF06580">
    <property type="entry name" value="His_kinase"/>
    <property type="match status" value="1"/>
</dbReference>
<dbReference type="SUPFAM" id="SSF55874">
    <property type="entry name" value="ATPase domain of HSP90 chaperone/DNA topoisomerase II/histidine kinase"/>
    <property type="match status" value="1"/>
</dbReference>
<feature type="coiled-coil region" evidence="1">
    <location>
        <begin position="16"/>
        <end position="48"/>
    </location>
</feature>
<dbReference type="Proteomes" id="UP001200145">
    <property type="component" value="Unassembled WGS sequence"/>
</dbReference>
<evidence type="ECO:0000313" key="3">
    <source>
        <dbReference type="EMBL" id="MCF1713615.1"/>
    </source>
</evidence>
<feature type="domain" description="Signal transduction histidine kinase internal region" evidence="2">
    <location>
        <begin position="41"/>
        <end position="121"/>
    </location>
</feature>
<dbReference type="PANTHER" id="PTHR34220:SF7">
    <property type="entry name" value="SENSOR HISTIDINE KINASE YPDA"/>
    <property type="match status" value="1"/>
</dbReference>
<keyword evidence="3" id="KW-0808">Transferase</keyword>
<dbReference type="InterPro" id="IPR036890">
    <property type="entry name" value="HATPase_C_sf"/>
</dbReference>
<sequence>MQYSIFALGYSYFIYSLERQKRIQELELNNRQLEIQQLHTEYNFLKAQVNPHFLYNTLNTLFSHAQYYSEELADNILKLSEIMRYSIEGLDKDNGMVNLKQEVHHLQNLIDIHQLRFSNELQIDFAVSGPVGDFTIPPLVFITFVENALKYGELKNSSHPLIIRLDAYQDRIRFYCRNKKKKKVFEKSSGIGIQNVLKRLDVSYKGKYEVETNNEEEFYTLELTLYV</sequence>
<dbReference type="RefSeq" id="WP_234864143.1">
    <property type="nucleotide sequence ID" value="NZ_JAKEVY010000001.1"/>
</dbReference>
<name>A0ABS9BDE9_9BACT</name>
<dbReference type="GO" id="GO:0016301">
    <property type="term" value="F:kinase activity"/>
    <property type="evidence" value="ECO:0007669"/>
    <property type="project" value="UniProtKB-KW"/>
</dbReference>